<sequence length="49" mass="5711">RSVTFDYITWRYTPKYVEEALLEQAKAFAAQKPYYSGLHVNEAKKKAAK</sequence>
<comment type="caution">
    <text evidence="1">The sequence shown here is derived from an EMBL/GenBank/DDBJ whole genome shotgun (WGS) entry which is preliminary data.</text>
</comment>
<organism evidence="1">
    <name type="scientific">marine sediment metagenome</name>
    <dbReference type="NCBI Taxonomy" id="412755"/>
    <lineage>
        <taxon>unclassified sequences</taxon>
        <taxon>metagenomes</taxon>
        <taxon>ecological metagenomes</taxon>
    </lineage>
</organism>
<proteinExistence type="predicted"/>
<gene>
    <name evidence="1" type="ORF">S12H4_20458</name>
</gene>
<feature type="non-terminal residue" evidence="1">
    <location>
        <position position="1"/>
    </location>
</feature>
<protein>
    <submittedName>
        <fullName evidence="1">Uncharacterized protein</fullName>
    </submittedName>
</protein>
<name>X1T6A5_9ZZZZ</name>
<evidence type="ECO:0000313" key="1">
    <source>
        <dbReference type="EMBL" id="GAI75524.1"/>
    </source>
</evidence>
<reference evidence="1" key="1">
    <citation type="journal article" date="2014" name="Front. Microbiol.">
        <title>High frequency of phylogenetically diverse reductive dehalogenase-homologous genes in deep subseafloor sedimentary metagenomes.</title>
        <authorList>
            <person name="Kawai M."/>
            <person name="Futagami T."/>
            <person name="Toyoda A."/>
            <person name="Takaki Y."/>
            <person name="Nishi S."/>
            <person name="Hori S."/>
            <person name="Arai W."/>
            <person name="Tsubouchi T."/>
            <person name="Morono Y."/>
            <person name="Uchiyama I."/>
            <person name="Ito T."/>
            <person name="Fujiyama A."/>
            <person name="Inagaki F."/>
            <person name="Takami H."/>
        </authorList>
    </citation>
    <scope>NUCLEOTIDE SEQUENCE</scope>
    <source>
        <strain evidence="1">Expedition CK06-06</strain>
    </source>
</reference>
<dbReference type="AlphaFoldDB" id="X1T6A5"/>
<accession>X1T6A5</accession>
<dbReference type="EMBL" id="BARW01010379">
    <property type="protein sequence ID" value="GAI75524.1"/>
    <property type="molecule type" value="Genomic_DNA"/>
</dbReference>